<proteinExistence type="predicted"/>
<organism evidence="1 2">
    <name type="scientific">Winogradskyella epiphytica</name>
    <dbReference type="NCBI Taxonomy" id="262005"/>
    <lineage>
        <taxon>Bacteria</taxon>
        <taxon>Pseudomonadati</taxon>
        <taxon>Bacteroidota</taxon>
        <taxon>Flavobacteriia</taxon>
        <taxon>Flavobacteriales</taxon>
        <taxon>Flavobacteriaceae</taxon>
        <taxon>Winogradskyella</taxon>
    </lineage>
</organism>
<evidence type="ECO:0000313" key="1">
    <source>
        <dbReference type="EMBL" id="PYE80220.1"/>
    </source>
</evidence>
<dbReference type="EMBL" id="QJTD01000006">
    <property type="protein sequence ID" value="PYE80220.1"/>
    <property type="molecule type" value="Genomic_DNA"/>
</dbReference>
<dbReference type="RefSeq" id="WP_110476091.1">
    <property type="nucleotide sequence ID" value="NZ_BMWQ01000006.1"/>
</dbReference>
<evidence type="ECO:0008006" key="3">
    <source>
        <dbReference type="Google" id="ProtNLM"/>
    </source>
</evidence>
<keyword evidence="2" id="KW-1185">Reference proteome</keyword>
<dbReference type="InterPro" id="IPR009045">
    <property type="entry name" value="Zn_M74/Hedgehog-like"/>
</dbReference>
<reference evidence="1 2" key="1">
    <citation type="submission" date="2018-06" db="EMBL/GenBank/DDBJ databases">
        <title>Genomic Encyclopedia of Type Strains, Phase III (KMG-III): the genomes of soil and plant-associated and newly described type strains.</title>
        <authorList>
            <person name="Whitman W."/>
        </authorList>
    </citation>
    <scope>NUCLEOTIDE SEQUENCE [LARGE SCALE GENOMIC DNA]</scope>
    <source>
        <strain evidence="1 2">CECT 7945</strain>
    </source>
</reference>
<dbReference type="Proteomes" id="UP000248054">
    <property type="component" value="Unassembled WGS sequence"/>
</dbReference>
<dbReference type="SUPFAM" id="SSF55166">
    <property type="entry name" value="Hedgehog/DD-peptidase"/>
    <property type="match status" value="1"/>
</dbReference>
<gene>
    <name evidence="1" type="ORF">DFQ11_10617</name>
</gene>
<sequence length="122" mass="14321">MKTVLKIFIISGLIFLCDLRYCYLNYRFWTHYKTDNFESLIEYKGKNIKGLRGKQILIHKDFEKDLQKIDDYASKNNINLIVNHSYRLDKYALSGAIVKPEKTSDHHAGFAIDFNINENGIK</sequence>
<comment type="caution">
    <text evidence="1">The sequence shown here is derived from an EMBL/GenBank/DDBJ whole genome shotgun (WGS) entry which is preliminary data.</text>
</comment>
<accession>A0A2V4XCI9</accession>
<name>A0A2V4XCI9_9FLAO</name>
<dbReference type="OrthoDB" id="979252at2"/>
<protein>
    <recommendedName>
        <fullName evidence="3">D-alanyl-D-alanine carboxypeptidase-like protein</fullName>
    </recommendedName>
</protein>
<evidence type="ECO:0000313" key="2">
    <source>
        <dbReference type="Proteomes" id="UP000248054"/>
    </source>
</evidence>
<dbReference type="AlphaFoldDB" id="A0A2V4XCI9"/>